<dbReference type="Proteomes" id="UP000178450">
    <property type="component" value="Unassembled WGS sequence"/>
</dbReference>
<dbReference type="GO" id="GO:0006355">
    <property type="term" value="P:regulation of DNA-templated transcription"/>
    <property type="evidence" value="ECO:0007669"/>
    <property type="project" value="InterPro"/>
</dbReference>
<dbReference type="SUPFAM" id="SSF54447">
    <property type="entry name" value="ssDNA-binding transcriptional regulator domain"/>
    <property type="match status" value="1"/>
</dbReference>
<sequence>MDEPTNTEAQEEIIYEFDKNEREVVKLRKSVFKGKEYVDLRLYVKTPEGEDDIPTKKGVNLPVEMIAELKKAIAKLK</sequence>
<name>A0A1F7KF32_9BACT</name>
<protein>
    <recommendedName>
        <fullName evidence="1">Transcriptional coactivator p15 (PC4) C-terminal domain-containing protein</fullName>
    </recommendedName>
</protein>
<comment type="caution">
    <text evidence="2">The sequence shown here is derived from an EMBL/GenBank/DDBJ whole genome shotgun (WGS) entry which is preliminary data.</text>
</comment>
<evidence type="ECO:0000259" key="1">
    <source>
        <dbReference type="Pfam" id="PF02229"/>
    </source>
</evidence>
<dbReference type="InterPro" id="IPR009044">
    <property type="entry name" value="ssDNA-bd_transcriptional_reg"/>
</dbReference>
<feature type="domain" description="Transcriptional coactivator p15 (PC4) C-terminal" evidence="1">
    <location>
        <begin position="25"/>
        <end position="72"/>
    </location>
</feature>
<dbReference type="EMBL" id="MGBG01000007">
    <property type="protein sequence ID" value="OGK66456.1"/>
    <property type="molecule type" value="Genomic_DNA"/>
</dbReference>
<evidence type="ECO:0000313" key="3">
    <source>
        <dbReference type="Proteomes" id="UP000178450"/>
    </source>
</evidence>
<evidence type="ECO:0000313" key="2">
    <source>
        <dbReference type="EMBL" id="OGK66456.1"/>
    </source>
</evidence>
<organism evidence="2 3">
    <name type="scientific">Candidatus Roizmanbacteria bacterium RIFOXYA1_FULL_41_12</name>
    <dbReference type="NCBI Taxonomy" id="1802082"/>
    <lineage>
        <taxon>Bacteria</taxon>
        <taxon>Candidatus Roizmaniibacteriota</taxon>
    </lineage>
</organism>
<gene>
    <name evidence="2" type="ORF">A2209_01745</name>
</gene>
<dbReference type="Gene3D" id="2.30.31.10">
    <property type="entry name" value="Transcriptional Coactivator Pc4, Chain A"/>
    <property type="match status" value="1"/>
</dbReference>
<dbReference type="AlphaFoldDB" id="A0A1F7KF32"/>
<reference evidence="2 3" key="1">
    <citation type="journal article" date="2016" name="Nat. Commun.">
        <title>Thousands of microbial genomes shed light on interconnected biogeochemical processes in an aquifer system.</title>
        <authorList>
            <person name="Anantharaman K."/>
            <person name="Brown C.T."/>
            <person name="Hug L.A."/>
            <person name="Sharon I."/>
            <person name="Castelle C.J."/>
            <person name="Probst A.J."/>
            <person name="Thomas B.C."/>
            <person name="Singh A."/>
            <person name="Wilkins M.J."/>
            <person name="Karaoz U."/>
            <person name="Brodie E.L."/>
            <person name="Williams K.H."/>
            <person name="Hubbard S.S."/>
            <person name="Banfield J.F."/>
        </authorList>
    </citation>
    <scope>NUCLEOTIDE SEQUENCE [LARGE SCALE GENOMIC DNA]</scope>
</reference>
<accession>A0A1F7KF32</accession>
<dbReference type="Pfam" id="PF02229">
    <property type="entry name" value="PC4"/>
    <property type="match status" value="1"/>
</dbReference>
<dbReference type="GO" id="GO:0003677">
    <property type="term" value="F:DNA binding"/>
    <property type="evidence" value="ECO:0007669"/>
    <property type="project" value="InterPro"/>
</dbReference>
<proteinExistence type="predicted"/>
<dbReference type="InterPro" id="IPR003173">
    <property type="entry name" value="PC4_C"/>
</dbReference>